<dbReference type="Proteomes" id="UP000028999">
    <property type="component" value="Unassembled WGS sequence"/>
</dbReference>
<accession>A0A078FLN4</accession>
<name>A0A078FLN4_BRANA</name>
<proteinExistence type="predicted"/>
<keyword evidence="2" id="KW-1185">Reference proteome</keyword>
<dbReference type="PaxDb" id="3708-A0A078FLN4"/>
<evidence type="ECO:0000313" key="1">
    <source>
        <dbReference type="EMBL" id="CDY13829.1"/>
    </source>
</evidence>
<protein>
    <submittedName>
        <fullName evidence="1">BnaA09g43310D protein</fullName>
    </submittedName>
</protein>
<sequence>MQRPNSSSSSS</sequence>
<reference evidence="1 2" key="1">
    <citation type="journal article" date="2014" name="Science">
        <title>Plant genetics. Early allopolyploid evolution in the post-Neolithic Brassica napus oilseed genome.</title>
        <authorList>
            <person name="Chalhoub B."/>
            <person name="Denoeud F."/>
            <person name="Liu S."/>
            <person name="Parkin I.A."/>
            <person name="Tang H."/>
            <person name="Wang X."/>
            <person name="Chiquet J."/>
            <person name="Belcram H."/>
            <person name="Tong C."/>
            <person name="Samans B."/>
            <person name="Correa M."/>
            <person name="Da Silva C."/>
            <person name="Just J."/>
            <person name="Falentin C."/>
            <person name="Koh C.S."/>
            <person name="Le Clainche I."/>
            <person name="Bernard M."/>
            <person name="Bento P."/>
            <person name="Noel B."/>
            <person name="Labadie K."/>
            <person name="Alberti A."/>
            <person name="Charles M."/>
            <person name="Arnaud D."/>
            <person name="Guo H."/>
            <person name="Daviaud C."/>
            <person name="Alamery S."/>
            <person name="Jabbari K."/>
            <person name="Zhao M."/>
            <person name="Edger P.P."/>
            <person name="Chelaifa H."/>
            <person name="Tack D."/>
            <person name="Lassalle G."/>
            <person name="Mestiri I."/>
            <person name="Schnel N."/>
            <person name="Le Paslier M.C."/>
            <person name="Fan G."/>
            <person name="Renault V."/>
            <person name="Bayer P.E."/>
            <person name="Golicz A.A."/>
            <person name="Manoli S."/>
            <person name="Lee T.H."/>
            <person name="Thi V.H."/>
            <person name="Chalabi S."/>
            <person name="Hu Q."/>
            <person name="Fan C."/>
            <person name="Tollenaere R."/>
            <person name="Lu Y."/>
            <person name="Battail C."/>
            <person name="Shen J."/>
            <person name="Sidebottom C.H."/>
            <person name="Wang X."/>
            <person name="Canaguier A."/>
            <person name="Chauveau A."/>
            <person name="Berard A."/>
            <person name="Deniot G."/>
            <person name="Guan M."/>
            <person name="Liu Z."/>
            <person name="Sun F."/>
            <person name="Lim Y.P."/>
            <person name="Lyons E."/>
            <person name="Town C.D."/>
            <person name="Bancroft I."/>
            <person name="Wang X."/>
            <person name="Meng J."/>
            <person name="Ma J."/>
            <person name="Pires J.C."/>
            <person name="King G.J."/>
            <person name="Brunel D."/>
            <person name="Delourme R."/>
            <person name="Renard M."/>
            <person name="Aury J.M."/>
            <person name="Adams K.L."/>
            <person name="Batley J."/>
            <person name="Snowdon R.J."/>
            <person name="Tost J."/>
            <person name="Edwards D."/>
            <person name="Zhou Y."/>
            <person name="Hua W."/>
            <person name="Sharpe A.G."/>
            <person name="Paterson A.H."/>
            <person name="Guan C."/>
            <person name="Wincker P."/>
        </authorList>
    </citation>
    <scope>NUCLEOTIDE SEQUENCE [LARGE SCALE GENOMIC DNA]</scope>
    <source>
        <strain evidence="2">cv. Darmor-bzh</strain>
    </source>
</reference>
<dbReference type="EMBL" id="LK032038">
    <property type="protein sequence ID" value="CDY13829.1"/>
    <property type="molecule type" value="Genomic_DNA"/>
</dbReference>
<gene>
    <name evidence="1" type="primary">BnaA09g43310D</name>
    <name evidence="1" type="ORF">GSBRNA2T00078274001</name>
</gene>
<evidence type="ECO:0000313" key="2">
    <source>
        <dbReference type="Proteomes" id="UP000028999"/>
    </source>
</evidence>
<organism evidence="1 2">
    <name type="scientific">Brassica napus</name>
    <name type="common">Rape</name>
    <dbReference type="NCBI Taxonomy" id="3708"/>
    <lineage>
        <taxon>Eukaryota</taxon>
        <taxon>Viridiplantae</taxon>
        <taxon>Streptophyta</taxon>
        <taxon>Embryophyta</taxon>
        <taxon>Tracheophyta</taxon>
        <taxon>Spermatophyta</taxon>
        <taxon>Magnoliopsida</taxon>
        <taxon>eudicotyledons</taxon>
        <taxon>Gunneridae</taxon>
        <taxon>Pentapetalae</taxon>
        <taxon>rosids</taxon>
        <taxon>malvids</taxon>
        <taxon>Brassicales</taxon>
        <taxon>Brassicaceae</taxon>
        <taxon>Brassiceae</taxon>
        <taxon>Brassica</taxon>
    </lineage>
</organism>